<dbReference type="PANTHER" id="PTHR46481">
    <property type="entry name" value="ZINC FINGER BED DOMAIN-CONTAINING PROTEIN 4"/>
    <property type="match status" value="1"/>
</dbReference>
<organism evidence="8">
    <name type="scientific">Anopheles sinensis</name>
    <name type="common">Mosquito</name>
    <dbReference type="NCBI Taxonomy" id="74873"/>
    <lineage>
        <taxon>Eukaryota</taxon>
        <taxon>Metazoa</taxon>
        <taxon>Ecdysozoa</taxon>
        <taxon>Arthropoda</taxon>
        <taxon>Hexapoda</taxon>
        <taxon>Insecta</taxon>
        <taxon>Pterygota</taxon>
        <taxon>Neoptera</taxon>
        <taxon>Endopterygota</taxon>
        <taxon>Diptera</taxon>
        <taxon>Nematocera</taxon>
        <taxon>Culicoidea</taxon>
        <taxon>Culicidae</taxon>
        <taxon>Anophelinae</taxon>
        <taxon>Anopheles</taxon>
    </lineage>
</organism>
<dbReference type="OrthoDB" id="7788285at2759"/>
<name>A0A084WUF3_ANOSI</name>
<feature type="transmembrane region" description="Helical" evidence="6">
    <location>
        <begin position="85"/>
        <end position="103"/>
    </location>
</feature>
<dbReference type="EMBL" id="KE525423">
    <property type="protein sequence ID" value="KFB53847.1"/>
    <property type="molecule type" value="Genomic_DNA"/>
</dbReference>
<dbReference type="OMA" id="YALTAHY"/>
<evidence type="ECO:0000256" key="6">
    <source>
        <dbReference type="SAM" id="Phobius"/>
    </source>
</evidence>
<evidence type="ECO:0000256" key="4">
    <source>
        <dbReference type="ARBA" id="ARBA00022833"/>
    </source>
</evidence>
<evidence type="ECO:0000313" key="9">
    <source>
        <dbReference type="EnsemblMetazoa" id="ASIC022286-PA"/>
    </source>
</evidence>
<feature type="domain" description="HAT C-terminal dimerisation" evidence="7">
    <location>
        <begin position="499"/>
        <end position="578"/>
    </location>
</feature>
<sequence length="587" mass="67188">MFPTNRRRNAARVFGFKLVDGRKRKRHFVGRRPPAVTRQWNVTEFPIVPSPENASSNMGALKHGISGHLETPICKQSTLKMKQQWYAPLIGAICGGSICMSLLDSPYFKDFVHALNPSFNIPSSDTVSREILPTVYEEHFDNVCETLDNSWNVALSIAGWTSEDEISFFTIVAHHTTLYTDRVRSSFLACRDFGYDSTAEEIALWLDDVSQKFDIRPQTDCIVTDDNPKLIAAITLSKLDVEHFCCFEISFGFVIEKALHDVLQPKVATVNEIVEWLTTNAKTAKDFGEAQLKLCFSKQQRKLDDGPASWQSTLDLLNWFQSNKLAIVLTLATSQTSYAWTESDWTVLEQSLKILNICRLAFDRICSEKYFALSIMNVVCKELKRKFSSFMQDTELLAEVHALVCVLDGALSEKLEVVWQSPLVAETTLLDPRIKKHGFTSNDEMFNVVYESVNKELLMYHKSSDYTSTTCNFDDPLLGELRQRIEENRNPKTAMKNQLDSYLSASCLDLDADPLQWLCYYERNYQGIFPLAMKTIAIPVKTTHSDKKFSKLAPENIEELYELYPENWKEILFIGQNMREDVERFND</sequence>
<evidence type="ECO:0000256" key="2">
    <source>
        <dbReference type="ARBA" id="ARBA00022723"/>
    </source>
</evidence>
<dbReference type="VEuPathDB" id="VectorBase:ASIC022286"/>
<dbReference type="PANTHER" id="PTHR46481:SF10">
    <property type="entry name" value="ZINC FINGER BED DOMAIN-CONTAINING PROTEIN 39"/>
    <property type="match status" value="1"/>
</dbReference>
<dbReference type="InterPro" id="IPR052035">
    <property type="entry name" value="ZnF_BED_domain_contain"/>
</dbReference>
<keyword evidence="5" id="KW-0539">Nucleus</keyword>
<dbReference type="SUPFAM" id="SSF53098">
    <property type="entry name" value="Ribonuclease H-like"/>
    <property type="match status" value="1"/>
</dbReference>
<keyword evidence="3" id="KW-0863">Zinc-finger</keyword>
<dbReference type="GO" id="GO:0046983">
    <property type="term" value="F:protein dimerization activity"/>
    <property type="evidence" value="ECO:0007669"/>
    <property type="project" value="InterPro"/>
</dbReference>
<evidence type="ECO:0000256" key="1">
    <source>
        <dbReference type="ARBA" id="ARBA00004123"/>
    </source>
</evidence>
<reference evidence="9" key="2">
    <citation type="submission" date="2020-05" db="UniProtKB">
        <authorList>
            <consortium name="EnsemblMetazoa"/>
        </authorList>
    </citation>
    <scope>IDENTIFICATION</scope>
</reference>
<dbReference type="Pfam" id="PF05699">
    <property type="entry name" value="Dimer_Tnp_hAT"/>
    <property type="match status" value="1"/>
</dbReference>
<dbReference type="AlphaFoldDB" id="A0A084WUF3"/>
<protein>
    <submittedName>
        <fullName evidence="8 9">Transposase</fullName>
    </submittedName>
</protein>
<dbReference type="InterPro" id="IPR008906">
    <property type="entry name" value="HATC_C_dom"/>
</dbReference>
<dbReference type="InterPro" id="IPR012337">
    <property type="entry name" value="RNaseH-like_sf"/>
</dbReference>
<evidence type="ECO:0000313" key="10">
    <source>
        <dbReference type="Proteomes" id="UP000030765"/>
    </source>
</evidence>
<accession>A0A084WUF3</accession>
<keyword evidence="4" id="KW-0862">Zinc</keyword>
<proteinExistence type="predicted"/>
<comment type="subcellular location">
    <subcellularLocation>
        <location evidence="1">Nucleus</location>
    </subcellularLocation>
</comment>
<dbReference type="GO" id="GO:0008270">
    <property type="term" value="F:zinc ion binding"/>
    <property type="evidence" value="ECO:0007669"/>
    <property type="project" value="UniProtKB-KW"/>
</dbReference>
<keyword evidence="6" id="KW-0472">Membrane</keyword>
<keyword evidence="10" id="KW-1185">Reference proteome</keyword>
<keyword evidence="6" id="KW-0812">Transmembrane</keyword>
<keyword evidence="2" id="KW-0479">Metal-binding</keyword>
<dbReference type="GO" id="GO:0005634">
    <property type="term" value="C:nucleus"/>
    <property type="evidence" value="ECO:0007669"/>
    <property type="project" value="UniProtKB-SubCell"/>
</dbReference>
<keyword evidence="6" id="KW-1133">Transmembrane helix</keyword>
<dbReference type="EnsemblMetazoa" id="ASIC022286-RA">
    <property type="protein sequence ID" value="ASIC022286-PA"/>
    <property type="gene ID" value="ASIC022286"/>
</dbReference>
<evidence type="ECO:0000259" key="7">
    <source>
        <dbReference type="Pfam" id="PF05699"/>
    </source>
</evidence>
<evidence type="ECO:0000313" key="8">
    <source>
        <dbReference type="EMBL" id="KFB53847.1"/>
    </source>
</evidence>
<dbReference type="Proteomes" id="UP000030765">
    <property type="component" value="Unassembled WGS sequence"/>
</dbReference>
<dbReference type="EMBL" id="ATLV01027083">
    <property type="status" value="NOT_ANNOTATED_CDS"/>
    <property type="molecule type" value="Genomic_DNA"/>
</dbReference>
<dbReference type="STRING" id="74873.A0A084WUF3"/>
<reference evidence="8 10" key="1">
    <citation type="journal article" date="2014" name="BMC Genomics">
        <title>Genome sequence of Anopheles sinensis provides insight into genetics basis of mosquito competence for malaria parasites.</title>
        <authorList>
            <person name="Zhou D."/>
            <person name="Zhang D."/>
            <person name="Ding G."/>
            <person name="Shi L."/>
            <person name="Hou Q."/>
            <person name="Ye Y."/>
            <person name="Xu Y."/>
            <person name="Zhou H."/>
            <person name="Xiong C."/>
            <person name="Li S."/>
            <person name="Yu J."/>
            <person name="Hong S."/>
            <person name="Yu X."/>
            <person name="Zou P."/>
            <person name="Chen C."/>
            <person name="Chang X."/>
            <person name="Wang W."/>
            <person name="Lv Y."/>
            <person name="Sun Y."/>
            <person name="Ma L."/>
            <person name="Shen B."/>
            <person name="Zhu C."/>
        </authorList>
    </citation>
    <scope>NUCLEOTIDE SEQUENCE [LARGE SCALE GENOMIC DNA]</scope>
</reference>
<evidence type="ECO:0000256" key="5">
    <source>
        <dbReference type="ARBA" id="ARBA00023242"/>
    </source>
</evidence>
<evidence type="ECO:0000256" key="3">
    <source>
        <dbReference type="ARBA" id="ARBA00022771"/>
    </source>
</evidence>
<gene>
    <name evidence="8" type="ORF">ZHAS_00022286</name>
</gene>